<accession>A0ACD1GVT6</accession>
<dbReference type="Proteomes" id="UP000249661">
    <property type="component" value="Unassembled WGS sequence"/>
</dbReference>
<sequence length="314" mass="35066">MVSLFLRAGADPNDRDLGSDFDRTVAPALKHAIPFEGIFRRLLAAGADPTAVDSINISVIGHALRSGRTAVVQMLIDEGLDLSLYLTHSNLLHEAVRGGRAVLELLLAAGKWDSLLLPTNLDLSSREKALGIAAEAGEIQTLRWLLDRGFLPVRGPQLPPPTVHLLGLASCTNAADADAATILDLLLQAGLDINEIISRETALTLLADRCYSRGEPQHGRLRMRMLLERGANLLPPQSLPQATRYHTVSRFDLNLIGRHPDLDEMVFQELETRREPWPVVERLFRWAKTCARERRNPDFLRTIEQYSWRVRYPV</sequence>
<keyword evidence="2" id="KW-1185">Reference proteome</keyword>
<organism evidence="1 2">
    <name type="scientific">Aspergillus aculeatinus CBS 121060</name>
    <dbReference type="NCBI Taxonomy" id="1448322"/>
    <lineage>
        <taxon>Eukaryota</taxon>
        <taxon>Fungi</taxon>
        <taxon>Dikarya</taxon>
        <taxon>Ascomycota</taxon>
        <taxon>Pezizomycotina</taxon>
        <taxon>Eurotiomycetes</taxon>
        <taxon>Eurotiomycetidae</taxon>
        <taxon>Eurotiales</taxon>
        <taxon>Aspergillaceae</taxon>
        <taxon>Aspergillus</taxon>
        <taxon>Aspergillus subgen. Circumdati</taxon>
    </lineage>
</organism>
<dbReference type="EMBL" id="KZ824993">
    <property type="protein sequence ID" value="RAH65579.1"/>
    <property type="molecule type" value="Genomic_DNA"/>
</dbReference>
<protein>
    <submittedName>
        <fullName evidence="1">Uncharacterized protein</fullName>
    </submittedName>
</protein>
<evidence type="ECO:0000313" key="1">
    <source>
        <dbReference type="EMBL" id="RAH65579.1"/>
    </source>
</evidence>
<reference evidence="1" key="1">
    <citation type="submission" date="2018-02" db="EMBL/GenBank/DDBJ databases">
        <title>The genomes of Aspergillus section Nigri reveals drivers in fungal speciation.</title>
        <authorList>
            <consortium name="DOE Joint Genome Institute"/>
            <person name="Vesth T.C."/>
            <person name="Nybo J."/>
            <person name="Theobald S."/>
            <person name="Brandl J."/>
            <person name="Frisvad J.C."/>
            <person name="Nielsen K.F."/>
            <person name="Lyhne E.K."/>
            <person name="Kogle M.E."/>
            <person name="Kuo A."/>
            <person name="Riley R."/>
            <person name="Clum A."/>
            <person name="Nolan M."/>
            <person name="Lipzen A."/>
            <person name="Salamov A."/>
            <person name="Henrissat B."/>
            <person name="Wiebenga A."/>
            <person name="De vries R.P."/>
            <person name="Grigoriev I.V."/>
            <person name="Mortensen U.H."/>
            <person name="Andersen M.R."/>
            <person name="Baker S.E."/>
        </authorList>
    </citation>
    <scope>NUCLEOTIDE SEQUENCE</scope>
    <source>
        <strain evidence="1">CBS 121060</strain>
    </source>
</reference>
<evidence type="ECO:0000313" key="2">
    <source>
        <dbReference type="Proteomes" id="UP000249661"/>
    </source>
</evidence>
<name>A0ACD1GVT6_9EURO</name>
<proteinExistence type="predicted"/>
<gene>
    <name evidence="1" type="ORF">BO66DRAFT_395279</name>
</gene>